<protein>
    <submittedName>
        <fullName evidence="2">Uncharacterized protein</fullName>
    </submittedName>
</protein>
<proteinExistence type="predicted"/>
<evidence type="ECO:0000256" key="1">
    <source>
        <dbReference type="SAM" id="Coils"/>
    </source>
</evidence>
<name>A0ABS9KUY9_9BACT</name>
<comment type="caution">
    <text evidence="2">The sequence shown here is derived from an EMBL/GenBank/DDBJ whole genome shotgun (WGS) entry which is preliminary data.</text>
</comment>
<keyword evidence="1" id="KW-0175">Coiled coil</keyword>
<feature type="coiled-coil region" evidence="1">
    <location>
        <begin position="16"/>
        <end position="43"/>
    </location>
</feature>
<dbReference type="Proteomes" id="UP001165367">
    <property type="component" value="Unassembled WGS sequence"/>
</dbReference>
<gene>
    <name evidence="2" type="ORF">LZZ85_17830</name>
</gene>
<reference evidence="2" key="1">
    <citation type="submission" date="2022-01" db="EMBL/GenBank/DDBJ databases">
        <authorList>
            <person name="Jo J.-H."/>
            <person name="Im W.-T."/>
        </authorList>
    </citation>
    <scope>NUCLEOTIDE SEQUENCE</scope>
    <source>
        <strain evidence="2">NA20</strain>
    </source>
</reference>
<sequence>MNDKISSPFTPDKPTIDQLIEKSRELKEESKKTCEQLQALHQDADALLDKSNDTHDDSPKT</sequence>
<dbReference type="EMBL" id="JAKLTR010000012">
    <property type="protein sequence ID" value="MCG2616162.1"/>
    <property type="molecule type" value="Genomic_DNA"/>
</dbReference>
<keyword evidence="3" id="KW-1185">Reference proteome</keyword>
<evidence type="ECO:0000313" key="3">
    <source>
        <dbReference type="Proteomes" id="UP001165367"/>
    </source>
</evidence>
<accession>A0ABS9KUY9</accession>
<dbReference type="RefSeq" id="WP_237874700.1">
    <property type="nucleotide sequence ID" value="NZ_JAKLTR010000012.1"/>
</dbReference>
<organism evidence="2 3">
    <name type="scientific">Terrimonas ginsenosidimutans</name>
    <dbReference type="NCBI Taxonomy" id="2908004"/>
    <lineage>
        <taxon>Bacteria</taxon>
        <taxon>Pseudomonadati</taxon>
        <taxon>Bacteroidota</taxon>
        <taxon>Chitinophagia</taxon>
        <taxon>Chitinophagales</taxon>
        <taxon>Chitinophagaceae</taxon>
        <taxon>Terrimonas</taxon>
    </lineage>
</organism>
<evidence type="ECO:0000313" key="2">
    <source>
        <dbReference type="EMBL" id="MCG2616162.1"/>
    </source>
</evidence>